<dbReference type="InterPro" id="IPR023753">
    <property type="entry name" value="FAD/NAD-binding_dom"/>
</dbReference>
<dbReference type="STRING" id="400682.A0A1X7VJ80"/>
<gene>
    <name evidence="8" type="primary">100634472</name>
</gene>
<evidence type="ECO:0000256" key="3">
    <source>
        <dbReference type="ARBA" id="ARBA00022827"/>
    </source>
</evidence>
<keyword evidence="3" id="KW-0274">FAD</keyword>
<dbReference type="KEGG" id="aqu:100634472"/>
<evidence type="ECO:0000256" key="4">
    <source>
        <dbReference type="ARBA" id="ARBA00023002"/>
    </source>
</evidence>
<evidence type="ECO:0000313" key="8">
    <source>
        <dbReference type="EnsemblMetazoa" id="Aqu2.1.39860_001"/>
    </source>
</evidence>
<comment type="similarity">
    <text evidence="1">Belongs to the NADH dehydrogenase family.</text>
</comment>
<dbReference type="PANTHER" id="PTHR43706:SF13">
    <property type="entry name" value="NADH DEHYDROGENASE-RELATED"/>
    <property type="match status" value="1"/>
</dbReference>
<evidence type="ECO:0000259" key="7">
    <source>
        <dbReference type="Pfam" id="PF22366"/>
    </source>
</evidence>
<name>A0A1X7VJ80_AMPQE</name>
<reference evidence="8" key="2">
    <citation type="submission" date="2017-05" db="UniProtKB">
        <authorList>
            <consortium name="EnsemblMetazoa"/>
        </authorList>
    </citation>
    <scope>IDENTIFICATION</scope>
</reference>
<keyword evidence="5" id="KW-0520">NAD</keyword>
<evidence type="ECO:0000256" key="1">
    <source>
        <dbReference type="ARBA" id="ARBA00005272"/>
    </source>
</evidence>
<evidence type="ECO:0000256" key="2">
    <source>
        <dbReference type="ARBA" id="ARBA00022630"/>
    </source>
</evidence>
<dbReference type="GO" id="GO:0003954">
    <property type="term" value="F:NADH dehydrogenase activity"/>
    <property type="evidence" value="ECO:0007669"/>
    <property type="project" value="InterPro"/>
</dbReference>
<accession>A0A1X7VJ80</accession>
<evidence type="ECO:0000256" key="5">
    <source>
        <dbReference type="ARBA" id="ARBA00023027"/>
    </source>
</evidence>
<dbReference type="Proteomes" id="UP000007879">
    <property type="component" value="Unassembled WGS sequence"/>
</dbReference>
<dbReference type="PRINTS" id="PR00368">
    <property type="entry name" value="FADPNR"/>
</dbReference>
<dbReference type="Pfam" id="PF22366">
    <property type="entry name" value="NDH2_C"/>
    <property type="match status" value="1"/>
</dbReference>
<keyword evidence="9" id="KW-1185">Reference proteome</keyword>
<feature type="domain" description="FAD/NAD(P)-binding" evidence="6">
    <location>
        <begin position="32"/>
        <end position="351"/>
    </location>
</feature>
<evidence type="ECO:0000259" key="6">
    <source>
        <dbReference type="Pfam" id="PF07992"/>
    </source>
</evidence>
<dbReference type="InterPro" id="IPR054585">
    <property type="entry name" value="NDH2-like_C"/>
</dbReference>
<feature type="domain" description="External alternative NADH-ubiquinone oxidoreductase-like C-terminal" evidence="7">
    <location>
        <begin position="375"/>
        <end position="433"/>
    </location>
</feature>
<dbReference type="FunCoup" id="A0A1X7VJ80">
    <property type="interactions" value="49"/>
</dbReference>
<dbReference type="OrthoDB" id="3244603at2759"/>
<dbReference type="Pfam" id="PF07992">
    <property type="entry name" value="Pyr_redox_2"/>
    <property type="match status" value="1"/>
</dbReference>
<sequence>MSSKGLSFIRGSSLCFSVRLSRSASTKAARQKIVVLGCGWGSYSVLRSVNKKKFDVICISPRNHFLFTPLLASTTVGTLEFRSIIEPIRNTGFRDEHHFHLSYATHLDHAQKVVQCRSALDPSMTYPVSYDILVIGVGANSSTFNIPGVNEHALFLKEIQDAREIRKRILTNFELATQPLVSEEEKRRLLHFVVVGGGPTGVEFSAEFYDFLQQDLERLYPDERSTVHITLIEANEILSSFDTKLRSYTEKIIKKRERMQILKASVTEVTDTGITLSDGSVMPCGMVVWSAGLAPRSFVNDLNVDKNSRGQILVDEYLKLPSLDSVYAIGDCASVIGNDMPCTAQVAEKQGRYLAKALSRKASTPPPPFVFKQTGMLAYIGDYRALADTSVGKSQGYASWILWRSAYSTKLGSWRLRMQVPMDWMKTFFFGRDTSRF</sequence>
<keyword evidence="4" id="KW-0560">Oxidoreductase</keyword>
<dbReference type="eggNOG" id="KOG2495">
    <property type="taxonomic scope" value="Eukaryota"/>
</dbReference>
<dbReference type="EnsemblMetazoa" id="XM_019993247.1">
    <property type="protein sequence ID" value="XP_019848806.1"/>
    <property type="gene ID" value="LOC100634472"/>
</dbReference>
<dbReference type="OMA" id="DHCIFLD"/>
<dbReference type="InParanoid" id="A0A1X7VJ80"/>
<reference evidence="9" key="1">
    <citation type="journal article" date="2010" name="Nature">
        <title>The Amphimedon queenslandica genome and the evolution of animal complexity.</title>
        <authorList>
            <person name="Srivastava M."/>
            <person name="Simakov O."/>
            <person name="Chapman J."/>
            <person name="Fahey B."/>
            <person name="Gauthier M.E."/>
            <person name="Mitros T."/>
            <person name="Richards G.S."/>
            <person name="Conaco C."/>
            <person name="Dacre M."/>
            <person name="Hellsten U."/>
            <person name="Larroux C."/>
            <person name="Putnam N.H."/>
            <person name="Stanke M."/>
            <person name="Adamska M."/>
            <person name="Darling A."/>
            <person name="Degnan S.M."/>
            <person name="Oakley T.H."/>
            <person name="Plachetzki D.C."/>
            <person name="Zhai Y."/>
            <person name="Adamski M."/>
            <person name="Calcino A."/>
            <person name="Cummins S.F."/>
            <person name="Goodstein D.M."/>
            <person name="Harris C."/>
            <person name="Jackson D.J."/>
            <person name="Leys S.P."/>
            <person name="Shu S."/>
            <person name="Woodcroft B.J."/>
            <person name="Vervoort M."/>
            <person name="Kosik K.S."/>
            <person name="Manning G."/>
            <person name="Degnan B.M."/>
            <person name="Rokhsar D.S."/>
        </authorList>
    </citation>
    <scope>NUCLEOTIDE SEQUENCE [LARGE SCALE GENOMIC DNA]</scope>
</reference>
<dbReference type="InterPro" id="IPR045024">
    <property type="entry name" value="NDH-2"/>
</dbReference>
<dbReference type="AlphaFoldDB" id="A0A1X7VJ80"/>
<proteinExistence type="inferred from homology"/>
<dbReference type="SMR" id="A0A1X7VJ80"/>
<dbReference type="EnsemblMetazoa" id="Aqu2.1.39860_001">
    <property type="protein sequence ID" value="Aqu2.1.39860_001"/>
    <property type="gene ID" value="Aqu2.1.39860"/>
</dbReference>
<dbReference type="SUPFAM" id="SSF51905">
    <property type="entry name" value="FAD/NAD(P)-binding domain"/>
    <property type="match status" value="2"/>
</dbReference>
<dbReference type="InterPro" id="IPR036188">
    <property type="entry name" value="FAD/NAD-bd_sf"/>
</dbReference>
<dbReference type="PANTHER" id="PTHR43706">
    <property type="entry name" value="NADH DEHYDROGENASE"/>
    <property type="match status" value="1"/>
</dbReference>
<protein>
    <submittedName>
        <fullName evidence="8">Uncharacterized protein</fullName>
    </submittedName>
</protein>
<keyword evidence="2" id="KW-0285">Flavoprotein</keyword>
<dbReference type="GO" id="GO:0005739">
    <property type="term" value="C:mitochondrion"/>
    <property type="evidence" value="ECO:0007669"/>
    <property type="project" value="TreeGrafter"/>
</dbReference>
<organism evidence="8">
    <name type="scientific">Amphimedon queenslandica</name>
    <name type="common">Sponge</name>
    <dbReference type="NCBI Taxonomy" id="400682"/>
    <lineage>
        <taxon>Eukaryota</taxon>
        <taxon>Metazoa</taxon>
        <taxon>Porifera</taxon>
        <taxon>Demospongiae</taxon>
        <taxon>Heteroscleromorpha</taxon>
        <taxon>Haplosclerida</taxon>
        <taxon>Niphatidae</taxon>
        <taxon>Amphimedon</taxon>
    </lineage>
</organism>
<evidence type="ECO:0000313" key="9">
    <source>
        <dbReference type="Proteomes" id="UP000007879"/>
    </source>
</evidence>
<dbReference type="Gene3D" id="3.50.50.100">
    <property type="match status" value="1"/>
</dbReference>